<dbReference type="Proteomes" id="UP001419268">
    <property type="component" value="Unassembled WGS sequence"/>
</dbReference>
<keyword evidence="2" id="KW-1185">Reference proteome</keyword>
<evidence type="ECO:0000313" key="2">
    <source>
        <dbReference type="Proteomes" id="UP001419268"/>
    </source>
</evidence>
<evidence type="ECO:0000313" key="1">
    <source>
        <dbReference type="EMBL" id="KAK9095260.1"/>
    </source>
</evidence>
<sequence>MPLSLTIFRLGRQLRSAWMPQIEITALLLDSAYAKRTFGPTLEPEAAYAPEKEHMPICDPPIYYCEYNTEKSVTHLRLWKSPEAPEIIVVIHRHTARDYLRRRLGAPQNGDTNARWIGNPSSLRNLLPAQTPCHAPSVGGGSHGCSAAAVHSGSASSRLSPCLITTTCCIDASIPILVGANEFLVTSSDCPRNPRSTHLMWAHKRGQLTRNV</sequence>
<dbReference type="EMBL" id="JBBNAG010000011">
    <property type="protein sequence ID" value="KAK9095260.1"/>
    <property type="molecule type" value="Genomic_DNA"/>
</dbReference>
<organism evidence="1 2">
    <name type="scientific">Stephania cephalantha</name>
    <dbReference type="NCBI Taxonomy" id="152367"/>
    <lineage>
        <taxon>Eukaryota</taxon>
        <taxon>Viridiplantae</taxon>
        <taxon>Streptophyta</taxon>
        <taxon>Embryophyta</taxon>
        <taxon>Tracheophyta</taxon>
        <taxon>Spermatophyta</taxon>
        <taxon>Magnoliopsida</taxon>
        <taxon>Ranunculales</taxon>
        <taxon>Menispermaceae</taxon>
        <taxon>Menispermoideae</taxon>
        <taxon>Cissampelideae</taxon>
        <taxon>Stephania</taxon>
    </lineage>
</organism>
<gene>
    <name evidence="1" type="ORF">Scep_026729</name>
</gene>
<accession>A0AAP0EKQ3</accession>
<comment type="caution">
    <text evidence="1">The sequence shown here is derived from an EMBL/GenBank/DDBJ whole genome shotgun (WGS) entry which is preliminary data.</text>
</comment>
<dbReference type="AlphaFoldDB" id="A0AAP0EKQ3"/>
<proteinExistence type="predicted"/>
<reference evidence="1 2" key="1">
    <citation type="submission" date="2024-01" db="EMBL/GenBank/DDBJ databases">
        <title>Genome assemblies of Stephania.</title>
        <authorList>
            <person name="Yang L."/>
        </authorList>
    </citation>
    <scope>NUCLEOTIDE SEQUENCE [LARGE SCALE GENOMIC DNA]</scope>
    <source>
        <strain evidence="1">JXDWG</strain>
        <tissue evidence="1">Leaf</tissue>
    </source>
</reference>
<name>A0AAP0EKQ3_9MAGN</name>
<protein>
    <submittedName>
        <fullName evidence="1">Uncharacterized protein</fullName>
    </submittedName>
</protein>